<keyword evidence="1" id="KW-1133">Transmembrane helix</keyword>
<evidence type="ECO:0000256" key="1">
    <source>
        <dbReference type="SAM" id="Phobius"/>
    </source>
</evidence>
<comment type="caution">
    <text evidence="2">The sequence shown here is derived from an EMBL/GenBank/DDBJ whole genome shotgun (WGS) entry which is preliminary data.</text>
</comment>
<reference evidence="2 3" key="1">
    <citation type="submission" date="2018-11" db="EMBL/GenBank/DDBJ databases">
        <title>Parancylomarina longa gen. nov., sp. nov., isolated from sediments of southern Okinawa.</title>
        <authorList>
            <person name="Fu T."/>
        </authorList>
    </citation>
    <scope>NUCLEOTIDE SEQUENCE [LARGE SCALE GENOMIC DNA]</scope>
    <source>
        <strain evidence="2 3">T3-2 S1-C</strain>
    </source>
</reference>
<dbReference type="OrthoDB" id="662693at2"/>
<dbReference type="EMBL" id="RJJX01000033">
    <property type="protein sequence ID" value="RUT72973.1"/>
    <property type="molecule type" value="Genomic_DNA"/>
</dbReference>
<dbReference type="RefSeq" id="WP_127344916.1">
    <property type="nucleotide sequence ID" value="NZ_RJJX01000033.1"/>
</dbReference>
<evidence type="ECO:0000313" key="3">
    <source>
        <dbReference type="Proteomes" id="UP000282985"/>
    </source>
</evidence>
<keyword evidence="3" id="KW-1185">Reference proteome</keyword>
<organism evidence="2 3">
    <name type="scientific">Ancylomarina longa</name>
    <dbReference type="NCBI Taxonomy" id="2487017"/>
    <lineage>
        <taxon>Bacteria</taxon>
        <taxon>Pseudomonadati</taxon>
        <taxon>Bacteroidota</taxon>
        <taxon>Bacteroidia</taxon>
        <taxon>Marinilabiliales</taxon>
        <taxon>Marinifilaceae</taxon>
        <taxon>Ancylomarina</taxon>
    </lineage>
</organism>
<evidence type="ECO:0000313" key="2">
    <source>
        <dbReference type="EMBL" id="RUT72973.1"/>
    </source>
</evidence>
<accession>A0A434AF19</accession>
<keyword evidence="1" id="KW-0472">Membrane</keyword>
<proteinExistence type="predicted"/>
<protein>
    <submittedName>
        <fullName evidence="2">Uncharacterized protein</fullName>
    </submittedName>
</protein>
<sequence>MNWKLRNCDQINLKCFSVGMLCFIGFMLFSVLPLKAINDRDSLLNLPLFKSDSLLKLELKTNLNILIEDVGEKRSYHECYLREINNIQTNNNWLRVQIKARGNFRRRKQNCDFPPLRFKIPTKRAGSSIFKGQDKIKYVSHCKNSIDAYEQHTIEEYLLYKMYNLISDHSYRVRLSQILFIDTITNDTLQKFGFFLENRNDVASRNGKKMMHYKNMKQYNLLRDNMVMLSLFQLMIGNTDWDIGRLHNIDLMSVSEQSIPIAVPYDFDWSGIIDQEYYTQDQKIDPNAKYQRLYKGYRWGSEDLHAAFSEFQELKESFLGIIFNCPYLNSENKKRVGAYIEEFYQLITSRKDVKAVIVKKSPKIPSAK</sequence>
<dbReference type="AlphaFoldDB" id="A0A434AF19"/>
<name>A0A434AF19_9BACT</name>
<feature type="transmembrane region" description="Helical" evidence="1">
    <location>
        <begin position="12"/>
        <end position="32"/>
    </location>
</feature>
<gene>
    <name evidence="2" type="ORF">DLK05_15715</name>
</gene>
<keyword evidence="1" id="KW-0812">Transmembrane</keyword>
<dbReference type="Proteomes" id="UP000282985">
    <property type="component" value="Unassembled WGS sequence"/>
</dbReference>